<sequence>MLCNTEPQTKSDFNPKSVKRVTDIFDDPKFYVNGPSANDVRQGRDGDCWLLAALCTLTNKPSLIQQVCVARDEQVGVYGFVFHRDGEWISEIIDDKLFLTKPDFDESIDERLMWEDRDRVDSEEQYRKVYQSGSGALYFAQCVHGNETWLPLLEKAYAKAHGDYQAIEGGFTGEGIEDLTGGVTTELYSADILDKEYFWKEELLKVNDEFLFGCATGLWGGAWGKRKGIIEGHAYSIIKAVEAGGHRLVMLRNPWGKIEWRGKWSDGSKEWTAEWMTKLGHRFGDDGNFWISYEDLLNKYQAFDRTRLFTKNWKVTSMWTTVSVPWTLDYHDTYFAFSLAKPSPVVIVLSQLDTRYYRGLEGQYRFELNFRLHKKGQEDYVVRSISPYCQTRSVNVELELEAGEYTVLIKVNATRNLDILPIEQVIRNSARERRDKLVAVGMSVTHGKGKLIETEEEKEAKRAAEKRQEDKERAEATKKVLENRRDDYYMNQLDQKRSKAPTVKANKAALAAKNLNTREKAEDASEPQVSQEKPSDAKTEEHGQTVKLSGSDEPVLKASGDHAGPEVATGTTAFAQSEIKDDAKPSPGPEEGPSSEAKSGSYTVENSGASPSKEESKIPNSAEAQTRSVEEVGDLDDLDDSDDSAFSELPEIGSRQKERAEILWKRREPPVVPPQPAEKEDEEEKEDEFESNPWNAVATVGLRVYYRVEDERDEKEELVKLRVVRPNPYTKDQGSDGKEDPRWSGGGETDDLKEGSPKGLDVDDSAKE</sequence>
<dbReference type="Proteomes" id="UP001143856">
    <property type="component" value="Unassembled WGS sequence"/>
</dbReference>
<accession>A0ACC1MXN6</accession>
<name>A0ACC1MXN6_9PEZI</name>
<reference evidence="1" key="1">
    <citation type="submission" date="2022-10" db="EMBL/GenBank/DDBJ databases">
        <title>Genome Sequence of Xylaria curta.</title>
        <authorList>
            <person name="Buettner E."/>
        </authorList>
    </citation>
    <scope>NUCLEOTIDE SEQUENCE</scope>
    <source>
        <strain evidence="1">Babe10</strain>
    </source>
</reference>
<gene>
    <name evidence="1" type="ORF">NUW58_g9536</name>
</gene>
<keyword evidence="2" id="KW-1185">Reference proteome</keyword>
<protein>
    <submittedName>
        <fullName evidence="1">Uncharacterized protein</fullName>
    </submittedName>
</protein>
<evidence type="ECO:0000313" key="2">
    <source>
        <dbReference type="Proteomes" id="UP001143856"/>
    </source>
</evidence>
<comment type="caution">
    <text evidence="1">The sequence shown here is derived from an EMBL/GenBank/DDBJ whole genome shotgun (WGS) entry which is preliminary data.</text>
</comment>
<evidence type="ECO:0000313" key="1">
    <source>
        <dbReference type="EMBL" id="KAJ2971004.1"/>
    </source>
</evidence>
<organism evidence="1 2">
    <name type="scientific">Xylaria curta</name>
    <dbReference type="NCBI Taxonomy" id="42375"/>
    <lineage>
        <taxon>Eukaryota</taxon>
        <taxon>Fungi</taxon>
        <taxon>Dikarya</taxon>
        <taxon>Ascomycota</taxon>
        <taxon>Pezizomycotina</taxon>
        <taxon>Sordariomycetes</taxon>
        <taxon>Xylariomycetidae</taxon>
        <taxon>Xylariales</taxon>
        <taxon>Xylariaceae</taxon>
        <taxon>Xylaria</taxon>
    </lineage>
</organism>
<proteinExistence type="predicted"/>
<dbReference type="EMBL" id="JAPDGR010003504">
    <property type="protein sequence ID" value="KAJ2971004.1"/>
    <property type="molecule type" value="Genomic_DNA"/>
</dbReference>